<dbReference type="PANTHER" id="PTHR47506:SF3">
    <property type="entry name" value="HTH-TYPE TRANSCRIPTIONAL REGULATOR LMRA"/>
    <property type="match status" value="1"/>
</dbReference>
<name>A0ABQ3UXJ8_9CHLR</name>
<keyword evidence="3" id="KW-0804">Transcription</keyword>
<dbReference type="PROSITE" id="PS50977">
    <property type="entry name" value="HTH_TETR_2"/>
    <property type="match status" value="1"/>
</dbReference>
<protein>
    <submittedName>
        <fullName evidence="6">TetR family transcriptional regulator</fullName>
    </submittedName>
</protein>
<feature type="DNA-binding region" description="H-T-H motif" evidence="4">
    <location>
        <begin position="33"/>
        <end position="52"/>
    </location>
</feature>
<dbReference type="InterPro" id="IPR009057">
    <property type="entry name" value="Homeodomain-like_sf"/>
</dbReference>
<comment type="caution">
    <text evidence="6">The sequence shown here is derived from an EMBL/GenBank/DDBJ whole genome shotgun (WGS) entry which is preliminary data.</text>
</comment>
<feature type="domain" description="HTH tetR-type" evidence="5">
    <location>
        <begin position="10"/>
        <end position="70"/>
    </location>
</feature>
<sequence>MVQEDLLETEGTRARIIATTVELMDAQGYHATGLNQILHQSGTPKGSLYHHFPGGKEELAAEAVSAAGQALTHELDAIIVEGTDLGMALSLLTSFFRERLQTSNFQKGCPLATITLEMAATSDSMQHACRAVYHDWQVRLEHLLIASGCEPARASARALFVLSVIEGALLLCQAERSTHPLEQAVEELRLLFEGDAKAP</sequence>
<dbReference type="Proteomes" id="UP000654345">
    <property type="component" value="Unassembled WGS sequence"/>
</dbReference>
<dbReference type="PANTHER" id="PTHR47506">
    <property type="entry name" value="TRANSCRIPTIONAL REGULATORY PROTEIN"/>
    <property type="match status" value="1"/>
</dbReference>
<dbReference type="SUPFAM" id="SSF46689">
    <property type="entry name" value="Homeodomain-like"/>
    <property type="match status" value="1"/>
</dbReference>
<keyword evidence="2 4" id="KW-0238">DNA-binding</keyword>
<organism evidence="6 7">
    <name type="scientific">Ktedonobacter robiniae</name>
    <dbReference type="NCBI Taxonomy" id="2778365"/>
    <lineage>
        <taxon>Bacteria</taxon>
        <taxon>Bacillati</taxon>
        <taxon>Chloroflexota</taxon>
        <taxon>Ktedonobacteria</taxon>
        <taxon>Ktedonobacterales</taxon>
        <taxon>Ktedonobacteraceae</taxon>
        <taxon>Ktedonobacter</taxon>
    </lineage>
</organism>
<dbReference type="InterPro" id="IPR001647">
    <property type="entry name" value="HTH_TetR"/>
</dbReference>
<dbReference type="Pfam" id="PF00440">
    <property type="entry name" value="TetR_N"/>
    <property type="match status" value="1"/>
</dbReference>
<proteinExistence type="predicted"/>
<gene>
    <name evidence="6" type="ORF">KSB_55150</name>
</gene>
<evidence type="ECO:0000256" key="3">
    <source>
        <dbReference type="ARBA" id="ARBA00023163"/>
    </source>
</evidence>
<keyword evidence="1" id="KW-0805">Transcription regulation</keyword>
<evidence type="ECO:0000313" key="6">
    <source>
        <dbReference type="EMBL" id="GHO57040.1"/>
    </source>
</evidence>
<reference evidence="6 7" key="1">
    <citation type="journal article" date="2021" name="Int. J. Syst. Evol. Microbiol.">
        <title>Reticulibacter mediterranei gen. nov., sp. nov., within the new family Reticulibacteraceae fam. nov., and Ktedonospora formicarum gen. nov., sp. nov., Ktedonobacter robiniae sp. nov., Dictyobacter formicarum sp. nov. and Dictyobacter arantiisoli sp. nov., belonging to the class Ktedonobacteria.</title>
        <authorList>
            <person name="Yabe S."/>
            <person name="Zheng Y."/>
            <person name="Wang C.M."/>
            <person name="Sakai Y."/>
            <person name="Abe K."/>
            <person name="Yokota A."/>
            <person name="Donadio S."/>
            <person name="Cavaletti L."/>
            <person name="Monciardini P."/>
        </authorList>
    </citation>
    <scope>NUCLEOTIDE SEQUENCE [LARGE SCALE GENOMIC DNA]</scope>
    <source>
        <strain evidence="6 7">SOSP1-30</strain>
    </source>
</reference>
<accession>A0ABQ3UXJ8</accession>
<evidence type="ECO:0000256" key="4">
    <source>
        <dbReference type="PROSITE-ProRule" id="PRU00335"/>
    </source>
</evidence>
<dbReference type="EMBL" id="BNJG01000002">
    <property type="protein sequence ID" value="GHO57040.1"/>
    <property type="molecule type" value="Genomic_DNA"/>
</dbReference>
<dbReference type="Pfam" id="PF21993">
    <property type="entry name" value="TetR_C_13_2"/>
    <property type="match status" value="1"/>
</dbReference>
<evidence type="ECO:0000313" key="7">
    <source>
        <dbReference type="Proteomes" id="UP000654345"/>
    </source>
</evidence>
<evidence type="ECO:0000259" key="5">
    <source>
        <dbReference type="PROSITE" id="PS50977"/>
    </source>
</evidence>
<dbReference type="Gene3D" id="1.10.357.10">
    <property type="entry name" value="Tetracycline Repressor, domain 2"/>
    <property type="match status" value="1"/>
</dbReference>
<evidence type="ECO:0000256" key="1">
    <source>
        <dbReference type="ARBA" id="ARBA00023015"/>
    </source>
</evidence>
<keyword evidence="7" id="KW-1185">Reference proteome</keyword>
<evidence type="ECO:0000256" key="2">
    <source>
        <dbReference type="ARBA" id="ARBA00023125"/>
    </source>
</evidence>
<dbReference type="InterPro" id="IPR054156">
    <property type="entry name" value="YxaF_TetR_C"/>
</dbReference>
<dbReference type="SUPFAM" id="SSF48498">
    <property type="entry name" value="Tetracyclin repressor-like, C-terminal domain"/>
    <property type="match status" value="1"/>
</dbReference>
<dbReference type="InterPro" id="IPR036271">
    <property type="entry name" value="Tet_transcr_reg_TetR-rel_C_sf"/>
</dbReference>